<accession>A0A2X2TLE6</accession>
<dbReference type="GO" id="GO:0008168">
    <property type="term" value="F:methyltransferase activity"/>
    <property type="evidence" value="ECO:0007669"/>
    <property type="project" value="UniProtKB-KW"/>
</dbReference>
<dbReference type="CDD" id="cd02440">
    <property type="entry name" value="AdoMet_MTases"/>
    <property type="match status" value="1"/>
</dbReference>
<dbReference type="SUPFAM" id="SSF53335">
    <property type="entry name" value="S-adenosyl-L-methionine-dependent methyltransferases"/>
    <property type="match status" value="1"/>
</dbReference>
<evidence type="ECO:0000313" key="1">
    <source>
        <dbReference type="EMBL" id="SQA77090.1"/>
    </source>
</evidence>
<dbReference type="Pfam" id="PF13489">
    <property type="entry name" value="Methyltransf_23"/>
    <property type="match status" value="1"/>
</dbReference>
<dbReference type="PANTHER" id="PTHR43861">
    <property type="entry name" value="TRANS-ACONITATE 2-METHYLTRANSFERASE-RELATED"/>
    <property type="match status" value="1"/>
</dbReference>
<organism evidence="1 2">
    <name type="scientific">Capnocytophaga ochracea</name>
    <dbReference type="NCBI Taxonomy" id="1018"/>
    <lineage>
        <taxon>Bacteria</taxon>
        <taxon>Pseudomonadati</taxon>
        <taxon>Bacteroidota</taxon>
        <taxon>Flavobacteriia</taxon>
        <taxon>Flavobacteriales</taxon>
        <taxon>Flavobacteriaceae</taxon>
        <taxon>Capnocytophaga</taxon>
    </lineage>
</organism>
<dbReference type="Gene3D" id="3.40.50.150">
    <property type="entry name" value="Vaccinia Virus protein VP39"/>
    <property type="match status" value="1"/>
</dbReference>
<dbReference type="AlphaFoldDB" id="A0A2X2TLE6"/>
<evidence type="ECO:0000313" key="2">
    <source>
        <dbReference type="Proteomes" id="UP000249891"/>
    </source>
</evidence>
<dbReference type="PANTHER" id="PTHR43861:SF1">
    <property type="entry name" value="TRANS-ACONITATE 2-METHYLTRANSFERASE"/>
    <property type="match status" value="1"/>
</dbReference>
<reference evidence="1 2" key="1">
    <citation type="submission" date="2018-06" db="EMBL/GenBank/DDBJ databases">
        <authorList>
            <consortium name="Pathogen Informatics"/>
            <person name="Doyle S."/>
        </authorList>
    </citation>
    <scope>NUCLEOTIDE SEQUENCE [LARGE SCALE GENOMIC DNA]</scope>
    <source>
        <strain evidence="1 2">NCTC11546</strain>
    </source>
</reference>
<proteinExistence type="predicted"/>
<keyword evidence="1" id="KW-0808">Transferase</keyword>
<name>A0A2X2TLE6_CAPOC</name>
<dbReference type="GO" id="GO:0032259">
    <property type="term" value="P:methylation"/>
    <property type="evidence" value="ECO:0007669"/>
    <property type="project" value="UniProtKB-KW"/>
</dbReference>
<sequence>MNPPVTDMQLLGQLLRCPSGIYAKEVGEYTFFSNRTMIFNTIDYLSLLPNSNVLEIGFGNASHLPYLFEKEPTIHYTGVETSAEMITEAAVSNPELIAQQFVSFLQVQPDERLEFNILFDVCFSVNTLYFLKSPTRYYRNIYQLLKPMGNVVITFIDKSVGEKAPFAQVGFKFYTVPEVRKILSRIGFKNIKEYTFEETLVSKSGKKIRRPYCIMMGEK</sequence>
<dbReference type="RefSeq" id="WP_128090703.1">
    <property type="nucleotide sequence ID" value="NZ_UARG01000017.1"/>
</dbReference>
<dbReference type="Proteomes" id="UP000249891">
    <property type="component" value="Unassembled WGS sequence"/>
</dbReference>
<keyword evidence="1" id="KW-0489">Methyltransferase</keyword>
<dbReference type="EMBL" id="UARG01000017">
    <property type="protein sequence ID" value="SQA77090.1"/>
    <property type="molecule type" value="Genomic_DNA"/>
</dbReference>
<protein>
    <submittedName>
        <fullName evidence="1">Trans-aconitate methyltransferase</fullName>
    </submittedName>
</protein>
<gene>
    <name evidence="1" type="ORF">NCTC11546_00292</name>
</gene>
<dbReference type="InterPro" id="IPR029063">
    <property type="entry name" value="SAM-dependent_MTases_sf"/>
</dbReference>